<evidence type="ECO:0000256" key="7">
    <source>
        <dbReference type="ARBA" id="ARBA00023136"/>
    </source>
</evidence>
<dbReference type="InterPro" id="IPR039508">
    <property type="entry name" value="KASH5_EF-hand-like_dom"/>
</dbReference>
<evidence type="ECO:0000256" key="6">
    <source>
        <dbReference type="ARBA" id="ARBA00023054"/>
    </source>
</evidence>
<evidence type="ECO:0000256" key="1">
    <source>
        <dbReference type="ARBA" id="ARBA00004167"/>
    </source>
</evidence>
<dbReference type="PANTHER" id="PTHR15352:SF3">
    <property type="entry name" value="INOSITOL 1,4,5-TRIPHOSPHATE RECEPTOR ASSOCIATED 2"/>
    <property type="match status" value="1"/>
</dbReference>
<evidence type="ECO:0000256" key="10">
    <source>
        <dbReference type="SAM" id="Phobius"/>
    </source>
</evidence>
<evidence type="ECO:0000259" key="12">
    <source>
        <dbReference type="Pfam" id="PF14662"/>
    </source>
</evidence>
<keyword evidence="6 8" id="KW-0175">Coiled coil</keyword>
<dbReference type="Pfam" id="PF05781">
    <property type="entry name" value="MRVI1"/>
    <property type="match status" value="3"/>
</dbReference>
<feature type="domain" description="KASH5-like coiled-coil" evidence="12">
    <location>
        <begin position="346"/>
        <end position="461"/>
    </location>
</feature>
<feature type="region of interest" description="Disordered" evidence="9">
    <location>
        <begin position="81"/>
        <end position="106"/>
    </location>
</feature>
<evidence type="ECO:0000313" key="13">
    <source>
        <dbReference type="Ensembl" id="ENSSSCP00030031436.1"/>
    </source>
</evidence>
<evidence type="ECO:0008006" key="15">
    <source>
        <dbReference type="Google" id="ProtNLM"/>
    </source>
</evidence>
<sequence>MASAKKTTEKRHDPVESIRRKIQAIRKREEISNPMRQIVKYQSSSFDSPQTNPKKDFEEVLRKMTAAHVPRPSLLFSNTEKEGAFNSSPQVVSPRTPSTSYLSSPDNATYSVILTSSENTSRPESKSSQNYTSLISQIRKQELSSHKDLNSYCSKNNFSTSTRDFDSTSDQSSEFFSPQDSVVKKLSLNEEGLKLGINDGEEDVTYSINRTWDEELLTSIFNACDTKCKGLVGVIKVIDYLRQTTSQGSEDGGLEELWNMLDSGKGDLPVNLETFQVAMKEWRARCRNKWEGMNSGSSSRMDDSAFEQDSIKSGGAIKMTTNITDSASPSFEVLGGDLSKGVLEVPDLITYAADLHFNKQKLEEENNNLKLALETLEEANTQLSEDCTELRLQIKSAHQAIMRTNLLKEELEELKISVNASEEQKTKIVAQNKQLNAKNMMDIYKLEKKIEELFKTEREHQVMLTDCLVINKPYSSDLTHNVGGLPNQTGLFFCFIFSRNGIQLNVSGEHKCVNSEGEKSLLCELVLAQSAKNNETEWQCGLNSLSSLDTMMDQEMLLLLRELEQKGVEFTARLQRLHEDVSEVETLIDSSLQWVTHPEITVKEKWEDKLTEFKYIMEKKLNLCILLLNSLRNHKESLDEEFVKLIEILKRFRLEYFYFRKEFLSRQKQPEAITQLQEDAVNQEAILRKKVQEASQWLEEAERQVEDRNQAAHSAREEAKPWLHKLKEAISAQRNLQTINTELVNTCQTLEQKTRKPKTTVESLRTKLIQGQLHGLLFQVKNKQNDPNLCDKQCGPKRYSGQEARIHQRPLTFKHTCWYTPLLDALHLDSFTAVPRLELTPFSCVANQIHASCERPKDGEIEDGNLDVTRTHKCPGPTAGPPPGTDFPGCIRMSNDPSMEVSIGLYFNFVFSTPAEFLRLSLGFKCDLFTLEKRVKLEERSRDLAEENLKKEITNCLKLLESLTPLCEDDSQAQEIIKKLEKSITFLSQCTARVASRAEMLGAINQESRVSKAVEVMIQHVENLKRMYTKEHAELEELKQVLLQNERSYNPLEDEGNKSLQSSTWQLTKDDLGPPEEEIVERTRKPSLSEKKNNPSKWDVSSMYHTIASWATNLTTFIREANKALWLSVAFIVLFAALMSFFTGRFFQKSVDAAPTQDGDSWMTLERILWPFARLRHNGPPPV</sequence>
<keyword evidence="4 10" id="KW-0812">Transmembrane</keyword>
<dbReference type="InterPro" id="IPR008677">
    <property type="entry name" value="MRVI1"/>
</dbReference>
<evidence type="ECO:0000256" key="2">
    <source>
        <dbReference type="ARBA" id="ARBA00004496"/>
    </source>
</evidence>
<feature type="coiled-coil region" evidence="8">
    <location>
        <begin position="352"/>
        <end position="438"/>
    </location>
</feature>
<evidence type="ECO:0000256" key="9">
    <source>
        <dbReference type="SAM" id="MobiDB-lite"/>
    </source>
</evidence>
<feature type="domain" description="Protein KASH5 EF-hand-like" evidence="11">
    <location>
        <begin position="219"/>
        <end position="282"/>
    </location>
</feature>
<dbReference type="InterPro" id="IPR028168">
    <property type="entry name" value="KASH5_CC"/>
</dbReference>
<evidence type="ECO:0000256" key="8">
    <source>
        <dbReference type="SAM" id="Coils"/>
    </source>
</evidence>
<organism evidence="13 14">
    <name type="scientific">Sus scrofa</name>
    <name type="common">Pig</name>
    <dbReference type="NCBI Taxonomy" id="9823"/>
    <lineage>
        <taxon>Eukaryota</taxon>
        <taxon>Metazoa</taxon>
        <taxon>Chordata</taxon>
        <taxon>Craniata</taxon>
        <taxon>Vertebrata</taxon>
        <taxon>Euteleostomi</taxon>
        <taxon>Mammalia</taxon>
        <taxon>Eutheria</taxon>
        <taxon>Laurasiatheria</taxon>
        <taxon>Artiodactyla</taxon>
        <taxon>Suina</taxon>
        <taxon>Suidae</taxon>
        <taxon>Sus</taxon>
    </lineage>
</organism>
<dbReference type="Pfam" id="PF14662">
    <property type="entry name" value="KASH_CCD"/>
    <property type="match status" value="1"/>
</dbReference>
<name>A0A8D1CB76_PIG</name>
<feature type="transmembrane region" description="Helical" evidence="10">
    <location>
        <begin position="1124"/>
        <end position="1142"/>
    </location>
</feature>
<dbReference type="Proteomes" id="UP000694570">
    <property type="component" value="Unplaced"/>
</dbReference>
<dbReference type="Ensembl" id="ENSSSCT00030068822.1">
    <property type="protein sequence ID" value="ENSSSCP00030031436.1"/>
    <property type="gene ID" value="ENSSSCG00030049276.1"/>
</dbReference>
<evidence type="ECO:0000313" key="14">
    <source>
        <dbReference type="Proteomes" id="UP000694570"/>
    </source>
</evidence>
<keyword evidence="3" id="KW-0963">Cytoplasm</keyword>
<dbReference type="Pfam" id="PF14658">
    <property type="entry name" value="EF-hand_9"/>
    <property type="match status" value="1"/>
</dbReference>
<evidence type="ECO:0000256" key="3">
    <source>
        <dbReference type="ARBA" id="ARBA00022490"/>
    </source>
</evidence>
<keyword evidence="7 10" id="KW-0472">Membrane</keyword>
<feature type="compositionally biased region" description="Polar residues" evidence="9">
    <location>
        <begin position="1058"/>
        <end position="1067"/>
    </location>
</feature>
<dbReference type="PANTHER" id="PTHR15352">
    <property type="entry name" value="LYMPHOID-RESTRICTED MEMBRANE PROTEIN, JAW1"/>
    <property type="match status" value="1"/>
</dbReference>
<evidence type="ECO:0000256" key="5">
    <source>
        <dbReference type="ARBA" id="ARBA00022989"/>
    </source>
</evidence>
<keyword evidence="5 10" id="KW-1133">Transmembrane helix</keyword>
<evidence type="ECO:0000259" key="11">
    <source>
        <dbReference type="Pfam" id="PF14658"/>
    </source>
</evidence>
<proteinExistence type="predicted"/>
<feature type="coiled-coil region" evidence="8">
    <location>
        <begin position="1018"/>
        <end position="1045"/>
    </location>
</feature>
<evidence type="ECO:0000256" key="4">
    <source>
        <dbReference type="ARBA" id="ARBA00022692"/>
    </source>
</evidence>
<reference evidence="13" key="1">
    <citation type="submission" date="2025-08" db="UniProtKB">
        <authorList>
            <consortium name="Ensembl"/>
        </authorList>
    </citation>
    <scope>IDENTIFICATION</scope>
</reference>
<protein>
    <recommendedName>
        <fullName evidence="15">Lymphoid-restricted membrane protein</fullName>
    </recommendedName>
</protein>
<comment type="subcellular location">
    <subcellularLocation>
        <location evidence="2">Cytoplasm</location>
    </subcellularLocation>
    <subcellularLocation>
        <location evidence="1">Membrane</location>
        <topology evidence="1">Single-pass membrane protein</topology>
    </subcellularLocation>
</comment>
<feature type="compositionally biased region" description="Polar residues" evidence="9">
    <location>
        <begin position="85"/>
        <end position="106"/>
    </location>
</feature>
<feature type="compositionally biased region" description="Basic and acidic residues" evidence="9">
    <location>
        <begin position="1080"/>
        <end position="1093"/>
    </location>
</feature>
<dbReference type="GO" id="GO:0016020">
    <property type="term" value="C:membrane"/>
    <property type="evidence" value="ECO:0007669"/>
    <property type="project" value="UniProtKB-SubCell"/>
</dbReference>
<dbReference type="GO" id="GO:0005737">
    <property type="term" value="C:cytoplasm"/>
    <property type="evidence" value="ECO:0007669"/>
    <property type="project" value="UniProtKB-SubCell"/>
</dbReference>
<feature type="region of interest" description="Disordered" evidence="9">
    <location>
        <begin position="1052"/>
        <end position="1095"/>
    </location>
</feature>
<dbReference type="AlphaFoldDB" id="A0A8D1CB76"/>
<accession>A0A8D1CB76</accession>